<evidence type="ECO:0000256" key="2">
    <source>
        <dbReference type="ARBA" id="ARBA00022840"/>
    </source>
</evidence>
<keyword evidence="2" id="KW-0067">ATP-binding</keyword>
<evidence type="ECO:0000313" key="3">
    <source>
        <dbReference type="EMBL" id="CAH1451580.1"/>
    </source>
</evidence>
<dbReference type="AlphaFoldDB" id="A0AAU9PME4"/>
<accession>A0AAU9PME4</accession>
<keyword evidence="4" id="KW-1185">Reference proteome</keyword>
<sequence>MFTTLHDQQTIVSIQVFEGERNLTKDCRLLGEFDLTSIPPAPRGTPKIKVIFKVDANGILNVEAEVEGPGKAEKIKVTNNKGRLSQEDIRRMVHEEEEFVEEDKKVKEMIDSCNAIETCVYNLKNQMNDKNILANSWSALRKRIWKPQ</sequence>
<name>A0AAU9PME4_9ASTR</name>
<dbReference type="InterPro" id="IPR013126">
    <property type="entry name" value="Hsp_70_fam"/>
</dbReference>
<evidence type="ECO:0008006" key="5">
    <source>
        <dbReference type="Google" id="ProtNLM"/>
    </source>
</evidence>
<dbReference type="PANTHER" id="PTHR19375">
    <property type="entry name" value="HEAT SHOCK PROTEIN 70KDA"/>
    <property type="match status" value="1"/>
</dbReference>
<dbReference type="SUPFAM" id="SSF100920">
    <property type="entry name" value="Heat shock protein 70kD (HSP70), peptide-binding domain"/>
    <property type="match status" value="1"/>
</dbReference>
<protein>
    <recommendedName>
        <fullName evidence="5">Heat shock protein 70</fullName>
    </recommendedName>
</protein>
<dbReference type="InterPro" id="IPR029047">
    <property type="entry name" value="HSP70_peptide-bd_sf"/>
</dbReference>
<organism evidence="3 4">
    <name type="scientific">Lactuca virosa</name>
    <dbReference type="NCBI Taxonomy" id="75947"/>
    <lineage>
        <taxon>Eukaryota</taxon>
        <taxon>Viridiplantae</taxon>
        <taxon>Streptophyta</taxon>
        <taxon>Embryophyta</taxon>
        <taxon>Tracheophyta</taxon>
        <taxon>Spermatophyta</taxon>
        <taxon>Magnoliopsida</taxon>
        <taxon>eudicotyledons</taxon>
        <taxon>Gunneridae</taxon>
        <taxon>Pentapetalae</taxon>
        <taxon>asterids</taxon>
        <taxon>campanulids</taxon>
        <taxon>Asterales</taxon>
        <taxon>Asteraceae</taxon>
        <taxon>Cichorioideae</taxon>
        <taxon>Cichorieae</taxon>
        <taxon>Lactucinae</taxon>
        <taxon>Lactuca</taxon>
    </lineage>
</organism>
<comment type="caution">
    <text evidence="3">The sequence shown here is derived from an EMBL/GenBank/DDBJ whole genome shotgun (WGS) entry which is preliminary data.</text>
</comment>
<dbReference type="GO" id="GO:0140662">
    <property type="term" value="F:ATP-dependent protein folding chaperone"/>
    <property type="evidence" value="ECO:0007669"/>
    <property type="project" value="InterPro"/>
</dbReference>
<proteinExistence type="predicted"/>
<dbReference type="EMBL" id="CAKMRJ010005745">
    <property type="protein sequence ID" value="CAH1451580.1"/>
    <property type="molecule type" value="Genomic_DNA"/>
</dbReference>
<dbReference type="Pfam" id="PF00012">
    <property type="entry name" value="HSP70"/>
    <property type="match status" value="1"/>
</dbReference>
<evidence type="ECO:0000313" key="4">
    <source>
        <dbReference type="Proteomes" id="UP001157418"/>
    </source>
</evidence>
<dbReference type="GO" id="GO:0005524">
    <property type="term" value="F:ATP binding"/>
    <property type="evidence" value="ECO:0007669"/>
    <property type="project" value="UniProtKB-KW"/>
</dbReference>
<dbReference type="Gene3D" id="2.60.34.10">
    <property type="entry name" value="Substrate Binding Domain Of DNAk, Chain A, domain 1"/>
    <property type="match status" value="1"/>
</dbReference>
<evidence type="ECO:0000256" key="1">
    <source>
        <dbReference type="ARBA" id="ARBA00022741"/>
    </source>
</evidence>
<reference evidence="3 4" key="1">
    <citation type="submission" date="2022-01" db="EMBL/GenBank/DDBJ databases">
        <authorList>
            <person name="Xiong W."/>
            <person name="Schranz E."/>
        </authorList>
    </citation>
    <scope>NUCLEOTIDE SEQUENCE [LARGE SCALE GENOMIC DNA]</scope>
</reference>
<keyword evidence="1" id="KW-0547">Nucleotide-binding</keyword>
<dbReference type="Proteomes" id="UP001157418">
    <property type="component" value="Unassembled WGS sequence"/>
</dbReference>
<gene>
    <name evidence="3" type="ORF">LVIROSA_LOCUS36933</name>
</gene>